<reference evidence="3 4" key="2">
    <citation type="submission" date="2018-11" db="EMBL/GenBank/DDBJ databases">
        <authorList>
            <consortium name="Pathogen Informatics"/>
        </authorList>
    </citation>
    <scope>NUCLEOTIDE SEQUENCE [LARGE SCALE GENOMIC DNA]</scope>
</reference>
<dbReference type="PANTHER" id="PTHR13743">
    <property type="entry name" value="BEIGE/BEACH-RELATED"/>
    <property type="match status" value="1"/>
</dbReference>
<dbReference type="CDD" id="cd01201">
    <property type="entry name" value="PH_BEACH"/>
    <property type="match status" value="1"/>
</dbReference>
<name>A0A183USU6_TOXCA</name>
<evidence type="ECO:0000313" key="3">
    <source>
        <dbReference type="EMBL" id="VDM42887.1"/>
    </source>
</evidence>
<dbReference type="Pfam" id="PF02138">
    <property type="entry name" value="Beach"/>
    <property type="match status" value="1"/>
</dbReference>
<dbReference type="WBParaSite" id="TCNE_0001156601-mRNA-1">
    <property type="protein sequence ID" value="TCNE_0001156601-mRNA-1"/>
    <property type="gene ID" value="TCNE_0001156601"/>
</dbReference>
<evidence type="ECO:0000313" key="5">
    <source>
        <dbReference type="WBParaSite" id="TCNE_0001156601-mRNA-1"/>
    </source>
</evidence>
<dbReference type="Pfam" id="PF14844">
    <property type="entry name" value="PH_BEACH"/>
    <property type="match status" value="1"/>
</dbReference>
<dbReference type="Gene3D" id="2.30.29.30">
    <property type="entry name" value="Pleckstrin-homology domain (PH domain)/Phosphotyrosine-binding domain (PTB)"/>
    <property type="match status" value="1"/>
</dbReference>
<evidence type="ECO:0000313" key="4">
    <source>
        <dbReference type="Proteomes" id="UP000050794"/>
    </source>
</evidence>
<proteinExistence type="predicted"/>
<dbReference type="InterPro" id="IPR036372">
    <property type="entry name" value="BEACH_dom_sf"/>
</dbReference>
<dbReference type="SUPFAM" id="SSF81837">
    <property type="entry name" value="BEACH domain"/>
    <property type="match status" value="1"/>
</dbReference>
<dbReference type="PROSITE" id="PS50197">
    <property type="entry name" value="BEACH"/>
    <property type="match status" value="1"/>
</dbReference>
<sequence>MAPLLAPRRCAQDCSHCQRVESVVEHEAPERRTVLHAAICRMGVNVLANGVKRCGQLLEYDEYCVKRLCKMLESICLMSRSNMDTLLAANVLSPWLSLIENLIERSVSVNCLNVVLGIYSAFISVDAQPAQLKALIKLIRKAPHLQLAVLETLLDMVRANAVEPSECMVFPQNALAEIPPDDEGDKLNIGKVPASNSPELTPAVLTSSLLSSSSLIWTLERFFSLGKDEPKKLEKRAPVPEGKQMQRAVEVGGQRFSERIMESGFAAELSLGSPLNVFLSDGIGVSFWIRVDRPLTIMNEAEACHSLPVCSLGSAEYSFSLMLSPNGGSLHIVNTLYGRQILRKRLRYSLAFSKWSHCTMSLIVEPDTFSVNVTVNCHSTSVCGECRCPSDVSSTPLLFAFGAIQRDRQQSTVVFDMSNIFAFKGGIPEHGAFILRALGCECCSLAETRASSSLHLSLIDLITPSIALSPTFSLLNLLGDTKRHLAHLQRTFLFVIRSSSAHSFGVSVVQPGVDSQITIAEGGGSMLGLTMLNDYPVYWRCRIAQRQISSIENSLIPLGSVRLFFLLFAQTFDLRCDCRVQSTALCLLMTFARRTPSSMSEFVRSSGYAIIARCLSSPLAAVDTPTVNKRVEEILRWSISELEWQGNELAKPTPSSLIIDPDLIYSLVCCSDIWRGDDRFVHWLHLAEAVAVCLSDTFARCYAFNRAQLVRVRFITELFKTCNEMLQDAANFRLGCDDAMRLVKSLTVTISCLLGSPETADAVTFLWHFILLSHPAADAFLQYHFCGHNDWLKNVNVKELHMDVIGRQSALAVRLSDYVRLLGAGYIADAWTRQRSVISLRQAYEVALERGVTKGEYMSDASSCGQSSTVSQSRSVLPDLVKGIETDIMQEDEEIAIDRRQQQSVQRSGNQLDDQYTDWIGALRCGNAGAIELLSVVIQNAPDSLILALLHDAVSWQSIIVLLSNQEDVTFRDSVFLLLENVLLRSPSAVRASFVKNNGFAILSNHIRSHPITESISNALFALLCGERVRLDEGLDSAHIQSTYVDGFTCAAFDAIFVMWEESVNTSDLSVFWNITSALLKVYDVNSLLMQAMMDAHLCETLANVLRRIALLPPLETDLKDVSALSPMLECWSSFAKRVIITCVPYDDARHYEMCQRLIWLLQYALLDFSRGQNEQQKHAEAVIRRELCSLLSCWLFTLQNVYLDEGLSASIAPSTESINTVNSSPSPSFAFRDEHFEDIESEGISPSLASALQGVSPMASFFTDSFTNLRERISSLGTQMKCRYKWRYRVQLPAPSENTNRVLFCIEACSHLFTAIPVADSETASEAEHSLFQQLLSFLFSTWKKDPDVLAIRSGGAHTWANLLAACRDRARLLLGQLIAFVLFPAERKLCERLSGKAPCFAEHSDWALSERLMLVRSLANDLPYKNTLKTLLDINLDYQYAMNLALHELALVESCLSVDSVRDVEKLIRFLRNIQIESPLANLTPERLMSLTTDETLALHGYVDHRNSFIRSLRERVTALYNDETTAAEPISNIAMSLTCEVVDEQNLSRKLFLRSCRSAETSCIYAERIISSLSVQLCHPEAVCFDESSWPLSWALDPTEGPNRERRRLKPDHLNFDRRFVLPEFANKLSNRERPFPLSNLLSGRRTSPKGWNMMETLADDERIRVSLPARVVRSTVESIGEVLLGDVKFYFFGDNTRSTQKGVSYATAMIVVWEYSAVVEVYKRHHLLKDVAVEIFLSDGQTFLIVFDEQTSRDHFMSQLLSMDLCSLISSPHNLHSFTQLWREGGMSNFEYLMQLNKLAGRSFNDLMQYPVFPFILSNYSSTIIDLTDASSYRNLSKPMAVQNKRMEGHYQGVYACLEAEAKRLSHAHNSPINFGPYHYGSHYSNSGIVVHYLVRLPPFTDIALEYQDNNFDIADRLFNSIETTWRLSSSESTTDFKELIPEFFYLPEFLLNNEHLNMGVRQNGDVVNDVVLPKWCAGSARLFILIHRQALESSIVTANLHSWIDLIFGYKQTGQAAIQAINVFHPATYRGGIQEETFARHDPLSLSALRTMSVIDSVLGVRWGEFVGSPESEAGTPVVVLKQRGAREMGHISHLLVTPDGSCYAFPDKTLFLPNYKVGHRSFELSCSALLSWRFADTVMRFRLLGTSTPFWINLIDLQSFSVVLQSFHYRLILPNIDFSFMHCTFP</sequence>
<dbReference type="CDD" id="cd06071">
    <property type="entry name" value="Beach"/>
    <property type="match status" value="1"/>
</dbReference>
<protein>
    <submittedName>
        <fullName evidence="5">BEACH domain-containing protein</fullName>
    </submittedName>
</protein>
<dbReference type="EMBL" id="UYWY01020907">
    <property type="protein sequence ID" value="VDM42887.1"/>
    <property type="molecule type" value="Genomic_DNA"/>
</dbReference>
<dbReference type="Gene3D" id="1.10.1540.10">
    <property type="entry name" value="BEACH domain"/>
    <property type="match status" value="1"/>
</dbReference>
<dbReference type="SMART" id="SM01026">
    <property type="entry name" value="Beach"/>
    <property type="match status" value="1"/>
</dbReference>
<keyword evidence="4" id="KW-1185">Reference proteome</keyword>
<dbReference type="InterPro" id="IPR011993">
    <property type="entry name" value="PH-like_dom_sf"/>
</dbReference>
<accession>A0A183USU6</accession>
<dbReference type="SUPFAM" id="SSF50729">
    <property type="entry name" value="PH domain-like"/>
    <property type="match status" value="1"/>
</dbReference>
<dbReference type="InterPro" id="IPR023362">
    <property type="entry name" value="PH-BEACH_dom"/>
</dbReference>
<dbReference type="InterPro" id="IPR000409">
    <property type="entry name" value="BEACH_dom"/>
</dbReference>
<dbReference type="PROSITE" id="PS51783">
    <property type="entry name" value="PH_BEACH"/>
    <property type="match status" value="1"/>
</dbReference>
<dbReference type="Proteomes" id="UP000050794">
    <property type="component" value="Unassembled WGS sequence"/>
</dbReference>
<feature type="domain" description="BEACH-type PH" evidence="2">
    <location>
        <begin position="1662"/>
        <end position="1765"/>
    </location>
</feature>
<evidence type="ECO:0000259" key="2">
    <source>
        <dbReference type="PROSITE" id="PS51783"/>
    </source>
</evidence>
<feature type="domain" description="BEACH" evidence="1">
    <location>
        <begin position="1771"/>
        <end position="2077"/>
    </location>
</feature>
<dbReference type="PANTHER" id="PTHR13743:SF86">
    <property type="entry name" value="LYSOSOMAL-TRAFFICKING REGULATOR"/>
    <property type="match status" value="1"/>
</dbReference>
<evidence type="ECO:0000259" key="1">
    <source>
        <dbReference type="PROSITE" id="PS50197"/>
    </source>
</evidence>
<gene>
    <name evidence="3" type="ORF">TCNE_LOCUS11566</name>
</gene>
<dbReference type="InterPro" id="IPR050865">
    <property type="entry name" value="BEACH_Domain"/>
</dbReference>
<reference evidence="5" key="1">
    <citation type="submission" date="2016-06" db="UniProtKB">
        <authorList>
            <consortium name="WormBaseParasite"/>
        </authorList>
    </citation>
    <scope>IDENTIFICATION</scope>
</reference>
<organism evidence="4 5">
    <name type="scientific">Toxocara canis</name>
    <name type="common">Canine roundworm</name>
    <dbReference type="NCBI Taxonomy" id="6265"/>
    <lineage>
        <taxon>Eukaryota</taxon>
        <taxon>Metazoa</taxon>
        <taxon>Ecdysozoa</taxon>
        <taxon>Nematoda</taxon>
        <taxon>Chromadorea</taxon>
        <taxon>Rhabditida</taxon>
        <taxon>Spirurina</taxon>
        <taxon>Ascaridomorpha</taxon>
        <taxon>Ascaridoidea</taxon>
        <taxon>Toxocaridae</taxon>
        <taxon>Toxocara</taxon>
    </lineage>
</organism>